<protein>
    <submittedName>
        <fullName evidence="1">Beta-propeller fold lactonase family protein</fullName>
    </submittedName>
</protein>
<reference evidence="1" key="1">
    <citation type="submission" date="2022-06" db="EMBL/GenBank/DDBJ databases">
        <title>WGS of actinobacteria.</title>
        <authorList>
            <person name="Thawai C."/>
        </authorList>
    </citation>
    <scope>NUCLEOTIDE SEQUENCE</scope>
    <source>
        <strain evidence="1">AA8</strain>
    </source>
</reference>
<dbReference type="InterPro" id="IPR051200">
    <property type="entry name" value="Host-pathogen_enzymatic-act"/>
</dbReference>
<keyword evidence="2" id="KW-1185">Reference proteome</keyword>
<dbReference type="InterPro" id="IPR019405">
    <property type="entry name" value="Lactonase_7-beta_prop"/>
</dbReference>
<dbReference type="RefSeq" id="WP_168093359.1">
    <property type="nucleotide sequence ID" value="NZ_JAATER010000138.1"/>
</dbReference>
<dbReference type="PANTHER" id="PTHR47197">
    <property type="entry name" value="PROTEIN NIRF"/>
    <property type="match status" value="1"/>
</dbReference>
<organism evidence="1 2">
    <name type="scientific">Streptomyces telluris</name>
    <dbReference type="NCBI Taxonomy" id="2720021"/>
    <lineage>
        <taxon>Bacteria</taxon>
        <taxon>Bacillati</taxon>
        <taxon>Actinomycetota</taxon>
        <taxon>Actinomycetes</taxon>
        <taxon>Kitasatosporales</taxon>
        <taxon>Streptomycetaceae</taxon>
        <taxon>Streptomyces</taxon>
    </lineage>
</organism>
<dbReference type="PANTHER" id="PTHR47197:SF3">
    <property type="entry name" value="DIHYDRO-HEME D1 DEHYDROGENASE"/>
    <property type="match status" value="1"/>
</dbReference>
<dbReference type="InterPro" id="IPR011045">
    <property type="entry name" value="N2O_reductase_N"/>
</dbReference>
<dbReference type="Pfam" id="PF10282">
    <property type="entry name" value="Lactonase"/>
    <property type="match status" value="2"/>
</dbReference>
<dbReference type="InterPro" id="IPR015943">
    <property type="entry name" value="WD40/YVTN_repeat-like_dom_sf"/>
</dbReference>
<dbReference type="InterPro" id="IPR013211">
    <property type="entry name" value="LVIVD"/>
</dbReference>
<gene>
    <name evidence="1" type="ORF">NQU55_16160</name>
</gene>
<dbReference type="InterPro" id="IPR011044">
    <property type="entry name" value="Quino_amine_DH_bsu"/>
</dbReference>
<dbReference type="SUPFAM" id="SSF50974">
    <property type="entry name" value="Nitrous oxide reductase, N-terminal domain"/>
    <property type="match status" value="3"/>
</dbReference>
<evidence type="ECO:0000313" key="2">
    <source>
        <dbReference type="Proteomes" id="UP001142374"/>
    </source>
</evidence>
<comment type="caution">
    <text evidence="1">The sequence shown here is derived from an EMBL/GenBank/DDBJ whole genome shotgun (WGS) entry which is preliminary data.</text>
</comment>
<dbReference type="Gene3D" id="2.130.10.10">
    <property type="entry name" value="YVTN repeat-like/Quinoprotein amine dehydrogenase"/>
    <property type="match status" value="6"/>
</dbReference>
<dbReference type="SUPFAM" id="SSF50969">
    <property type="entry name" value="YVTN repeat-like/Quinoprotein amine dehydrogenase"/>
    <property type="match status" value="2"/>
</dbReference>
<accession>A0A9X2LHI8</accession>
<dbReference type="EMBL" id="JANIID010000013">
    <property type="protein sequence ID" value="MCQ8771288.1"/>
    <property type="molecule type" value="Genomic_DNA"/>
</dbReference>
<proteinExistence type="predicted"/>
<dbReference type="Proteomes" id="UP001142374">
    <property type="component" value="Unassembled WGS sequence"/>
</dbReference>
<dbReference type="Pfam" id="PF08309">
    <property type="entry name" value="LVIVD"/>
    <property type="match status" value="1"/>
</dbReference>
<evidence type="ECO:0000313" key="1">
    <source>
        <dbReference type="EMBL" id="MCQ8771288.1"/>
    </source>
</evidence>
<sequence length="1296" mass="130580">MSGTDQGGAGGGAAVTAAEPRLLAVDWAADQLAVVGLGTPGSPGPLRTFAVGSNPRAVAAGTDGTRAYVADHGSGTLSVVDLTGAEPVVLRSVSTGPGPVSVVAGLARDRVCVADDSGGVVVFEANGDRVAELALGKGPCILAAAPSGERVCVVDVTGGTASVIGVAGPAAPSVTGSVVVQGATGAVAVSPDGAFAYVASRKDATTGAVTIVDLVQGAEVPQGSPVAVGAEPREITVSPAGDRICVAAYGAASVAIAELDRQSGRMGSVVTVATGAHPVAVAFTPDGRLIHAVSQTTGKVTAIRLDAVGQGQGQGEEPETAELEVATVPSGVVFGPGGHYAYVTDQATGHLATVRAAPYKEGEIGTGTGSKPVGVAVSPDGRWAYAADTAPTSDKLAVLDLERLSSGTPVGLGTGHTPWDAAVAPDRTFACATSPDSDHLLLLTPASGETLDGGEGARVTPVALAPGARPHGVAVTPDSRYAVTADHGTATVSLVDPHGGTYTIGADIVQCRQPDGVLLSKDGRTMYVADFGETQPGQLGGQIAVLTKDASGRWARTAVIDAQARKLSGPHEMALSSNEELLYVANYQNGTVSVLGRDGEGHAWTFRRTITKSPALLQPYGLSLSPDGATLYVSNAADNRGTVEMFNVADGQGDRHTGTIIVKQNQANVHLGLALSPDGRYLYAADEELSEGAPTATGTVYGVRLEGDMQAVVVANAASAVGIDTPSGLVCRDDHTLCVVNQGDKTVSSRPACLAVLTLDDETRLAVRESKTVSLDKDVLPYSPAVSDDGTLCIANFDGPTVTVFGSMVTPVPVGETADSQPWDVAVTEDGVYAYVTDRRAGAVRCVRLVDHDVSTLPVGEDPMGVASGPGGVRAYVANHAGNSISVLDRTPERTGTPALKAMVEGARALMLDRRAPYAYVARDNSLDAVALATGSADPALSPGASLSTGASLCAVAMHPGGTYAYAVDACGPVPEVRVVDLSEAGRPVRAEAEPVQLTGGARPTGIAFHPSQPWGYVSGVKEGAHDGAAGGVLWVLDTSQPDRPSMTGMVQQPLPAPLPAVEGVAVHPGATGHAYVVTRSSDESRLRVLHVAGTPAEPVLLPGPGLLLPPGARSITVHPLGGYAFVGEDGGGIHVLELGDPARPRLVGGTPGLGVRPGAVFRPDGSGALCLTSDGLADVTLGPPRVTGTWQGAHIAAPQSVAVSADGTRLFVTSDNSGTLTILDTRNGALRFTVPTGARLAAVTVAPDAAGRRVYVADESGAAVAVVDTTDLAQAGTTALGTDPRQALLGPGGPA</sequence>
<name>A0A9X2LHI8_9ACTN</name>